<dbReference type="PANTHER" id="PTHR34846:SF5">
    <property type="entry name" value="CARBOXYMUCONOLACTONE DECARBOXYLASE-LIKE DOMAIN-CONTAINING PROTEIN"/>
    <property type="match status" value="1"/>
</dbReference>
<evidence type="ECO:0000313" key="2">
    <source>
        <dbReference type="EMBL" id="TVY75624.1"/>
    </source>
</evidence>
<proteinExistence type="predicted"/>
<evidence type="ECO:0000313" key="3">
    <source>
        <dbReference type="Proteomes" id="UP000469558"/>
    </source>
</evidence>
<comment type="caution">
    <text evidence="2">The sequence shown here is derived from an EMBL/GenBank/DDBJ whole genome shotgun (WGS) entry which is preliminary data.</text>
</comment>
<sequence length="174" mass="19116">MATSSSSTTRIPYRPANVLPKGIPPLNLFRMWAHSPSTLPHVLSLGTACFRDTSLSPYQRGLICLLNASRVKCEYQWKQHVPIAKAAGVSDSQIAALAVAEISGSLWSQEDRALLQFLDAVIEGPEVSEPVFERVRGFFSDQVLVEVVTIQGFYYSLARIATVFRVDVESSSKG</sequence>
<dbReference type="EMBL" id="QGMK01001000">
    <property type="protein sequence ID" value="TVY75624.1"/>
    <property type="molecule type" value="Genomic_DNA"/>
</dbReference>
<dbReference type="InterPro" id="IPR029032">
    <property type="entry name" value="AhpD-like"/>
</dbReference>
<name>A0A8T9C0T9_9HELO</name>
<dbReference type="OrthoDB" id="2567457at2759"/>
<dbReference type="InterPro" id="IPR003779">
    <property type="entry name" value="CMD-like"/>
</dbReference>
<keyword evidence="3" id="KW-1185">Reference proteome</keyword>
<dbReference type="AlphaFoldDB" id="A0A8T9C0T9"/>
<organism evidence="2 3">
    <name type="scientific">Lachnellula suecica</name>
    <dbReference type="NCBI Taxonomy" id="602035"/>
    <lineage>
        <taxon>Eukaryota</taxon>
        <taxon>Fungi</taxon>
        <taxon>Dikarya</taxon>
        <taxon>Ascomycota</taxon>
        <taxon>Pezizomycotina</taxon>
        <taxon>Leotiomycetes</taxon>
        <taxon>Helotiales</taxon>
        <taxon>Lachnaceae</taxon>
        <taxon>Lachnellula</taxon>
    </lineage>
</organism>
<dbReference type="Gene3D" id="1.20.1290.10">
    <property type="entry name" value="AhpD-like"/>
    <property type="match status" value="1"/>
</dbReference>
<dbReference type="GO" id="GO:0051920">
    <property type="term" value="F:peroxiredoxin activity"/>
    <property type="evidence" value="ECO:0007669"/>
    <property type="project" value="InterPro"/>
</dbReference>
<dbReference type="Pfam" id="PF02627">
    <property type="entry name" value="CMD"/>
    <property type="match status" value="1"/>
</dbReference>
<dbReference type="PANTHER" id="PTHR34846">
    <property type="entry name" value="4-CARBOXYMUCONOLACTONE DECARBOXYLASE FAMILY PROTEIN (AFU_ORTHOLOGUE AFUA_6G11590)"/>
    <property type="match status" value="1"/>
</dbReference>
<protein>
    <recommendedName>
        <fullName evidence="1">Carboxymuconolactone decarboxylase-like domain-containing protein</fullName>
    </recommendedName>
</protein>
<reference evidence="2 3" key="1">
    <citation type="submission" date="2018-05" db="EMBL/GenBank/DDBJ databases">
        <title>Genome sequencing and assembly of the regulated plant pathogen Lachnellula willkommii and related sister species for the development of diagnostic species identification markers.</title>
        <authorList>
            <person name="Giroux E."/>
            <person name="Bilodeau G."/>
        </authorList>
    </citation>
    <scope>NUCLEOTIDE SEQUENCE [LARGE SCALE GENOMIC DNA]</scope>
    <source>
        <strain evidence="2 3">CBS 268.59</strain>
    </source>
</reference>
<dbReference type="SUPFAM" id="SSF69118">
    <property type="entry name" value="AhpD-like"/>
    <property type="match status" value="1"/>
</dbReference>
<dbReference type="Proteomes" id="UP000469558">
    <property type="component" value="Unassembled WGS sequence"/>
</dbReference>
<gene>
    <name evidence="2" type="ORF">LSUE1_G006868</name>
</gene>
<accession>A0A8T9C0T9</accession>
<evidence type="ECO:0000259" key="1">
    <source>
        <dbReference type="Pfam" id="PF02627"/>
    </source>
</evidence>
<feature type="domain" description="Carboxymuconolactone decarboxylase-like" evidence="1">
    <location>
        <begin position="42"/>
        <end position="114"/>
    </location>
</feature>